<dbReference type="PANTHER" id="PTHR35455:SF1">
    <property type="entry name" value="AGAP005842-PA"/>
    <property type="match status" value="1"/>
</dbReference>
<proteinExistence type="predicted"/>
<comment type="caution">
    <text evidence="2">The sequence shown here is derived from an EMBL/GenBank/DDBJ whole genome shotgun (WGS) entry which is preliminary data.</text>
</comment>
<protein>
    <submittedName>
        <fullName evidence="2">Uncharacterized protein</fullName>
    </submittedName>
</protein>
<evidence type="ECO:0000256" key="1">
    <source>
        <dbReference type="SAM" id="Phobius"/>
    </source>
</evidence>
<evidence type="ECO:0000313" key="3">
    <source>
        <dbReference type="Proteomes" id="UP000481153"/>
    </source>
</evidence>
<gene>
    <name evidence="2" type="ORF">Ae201684_000486</name>
</gene>
<keyword evidence="1" id="KW-0812">Transmembrane</keyword>
<dbReference type="PANTHER" id="PTHR35455">
    <property type="entry name" value="UNNAMED PRODUCT"/>
    <property type="match status" value="1"/>
</dbReference>
<dbReference type="AlphaFoldDB" id="A0A6G0XY29"/>
<dbReference type="VEuPathDB" id="FungiDB:AeMF1_018127"/>
<dbReference type="Pfam" id="PF16029">
    <property type="entry name" value="DUF4787"/>
    <property type="match status" value="1"/>
</dbReference>
<name>A0A6G0XY29_9STRA</name>
<dbReference type="EMBL" id="VJMJ01000002">
    <property type="protein sequence ID" value="KAF0745472.1"/>
    <property type="molecule type" value="Genomic_DNA"/>
</dbReference>
<dbReference type="Proteomes" id="UP000481153">
    <property type="component" value="Unassembled WGS sequence"/>
</dbReference>
<accession>A0A6G0XY29</accession>
<keyword evidence="1" id="KW-0472">Membrane</keyword>
<feature type="transmembrane region" description="Helical" evidence="1">
    <location>
        <begin position="48"/>
        <end position="66"/>
    </location>
</feature>
<dbReference type="InterPro" id="IPR031985">
    <property type="entry name" value="DUF4787"/>
</dbReference>
<evidence type="ECO:0000313" key="2">
    <source>
        <dbReference type="EMBL" id="KAF0745472.1"/>
    </source>
</evidence>
<reference evidence="2 3" key="1">
    <citation type="submission" date="2019-07" db="EMBL/GenBank/DDBJ databases">
        <title>Genomics analysis of Aphanomyces spp. identifies a new class of oomycete effector associated with host adaptation.</title>
        <authorList>
            <person name="Gaulin E."/>
        </authorList>
    </citation>
    <scope>NUCLEOTIDE SEQUENCE [LARGE SCALE GENOMIC DNA]</scope>
    <source>
        <strain evidence="2 3">ATCC 201684</strain>
    </source>
</reference>
<keyword evidence="3" id="KW-1185">Reference proteome</keyword>
<keyword evidence="1" id="KW-1133">Transmembrane helix</keyword>
<organism evidence="2 3">
    <name type="scientific">Aphanomyces euteiches</name>
    <dbReference type="NCBI Taxonomy" id="100861"/>
    <lineage>
        <taxon>Eukaryota</taxon>
        <taxon>Sar</taxon>
        <taxon>Stramenopiles</taxon>
        <taxon>Oomycota</taxon>
        <taxon>Saprolegniomycetes</taxon>
        <taxon>Saprolegniales</taxon>
        <taxon>Verrucalvaceae</taxon>
        <taxon>Aphanomyces</taxon>
    </lineage>
</organism>
<sequence length="152" mass="17748">MSRKFMTQDLTDAVEALSVRALAGQRADAAVTPSVLPCSRLRWVVRNMIGRATIWVFVAIAVFVSAKGNRHSRVDRVWRMQKKRCEENECREFNSMTNMNCVHQCISSTCFDKIYAAEPLEDGEVDDYRFNKYLICIRDDYRERMRKPKDEL</sequence>